<name>A0A382M4Z8_9ZZZZ</name>
<evidence type="ECO:0000256" key="1">
    <source>
        <dbReference type="SAM" id="Coils"/>
    </source>
</evidence>
<organism evidence="2">
    <name type="scientific">marine metagenome</name>
    <dbReference type="NCBI Taxonomy" id="408172"/>
    <lineage>
        <taxon>unclassified sequences</taxon>
        <taxon>metagenomes</taxon>
        <taxon>ecological metagenomes</taxon>
    </lineage>
</organism>
<keyword evidence="1" id="KW-0175">Coiled coil</keyword>
<feature type="coiled-coil region" evidence="1">
    <location>
        <begin position="141"/>
        <end position="199"/>
    </location>
</feature>
<gene>
    <name evidence="2" type="ORF">METZ01_LOCUS295879</name>
</gene>
<protein>
    <submittedName>
        <fullName evidence="2">Uncharacterized protein</fullName>
    </submittedName>
</protein>
<feature type="non-terminal residue" evidence="2">
    <location>
        <position position="1"/>
    </location>
</feature>
<proteinExistence type="predicted"/>
<accession>A0A382M4Z8</accession>
<sequence>SFLRLLFDEAKPQAIRKGFCFFHLLICAFRKAALWFGVFKLTRAPSLINNSLKMNTLTPFPKNKRAFFKKKRESRSKVRKSLHEQRQRLIKLRLGMKEGRDLADDMDTCTGEIDLLLKELQSIEDGGHTTFLKVKRSIAPKKNISSEKAKIKEETNELRKQVGALEEQFYLPNLTPEQRDGIVREISEKKERLVDVQNELYALAQYNHTRFVDSRDEDRKNIELDEKLRNIEVRKEVFKTQMLVALEQSDDSLISSLYEELDSLEEEKRKLLAPDGDPFLQSEDSDSDS</sequence>
<dbReference type="EMBL" id="UINC01090780">
    <property type="protein sequence ID" value="SVC43025.1"/>
    <property type="molecule type" value="Genomic_DNA"/>
</dbReference>
<dbReference type="AlphaFoldDB" id="A0A382M4Z8"/>
<reference evidence="2" key="1">
    <citation type="submission" date="2018-05" db="EMBL/GenBank/DDBJ databases">
        <authorList>
            <person name="Lanie J.A."/>
            <person name="Ng W.-L."/>
            <person name="Kazmierczak K.M."/>
            <person name="Andrzejewski T.M."/>
            <person name="Davidsen T.M."/>
            <person name="Wayne K.J."/>
            <person name="Tettelin H."/>
            <person name="Glass J.I."/>
            <person name="Rusch D."/>
            <person name="Podicherti R."/>
            <person name="Tsui H.-C.T."/>
            <person name="Winkler M.E."/>
        </authorList>
    </citation>
    <scope>NUCLEOTIDE SEQUENCE</scope>
</reference>
<evidence type="ECO:0000313" key="2">
    <source>
        <dbReference type="EMBL" id="SVC43025.1"/>
    </source>
</evidence>